<protein>
    <recommendedName>
        <fullName evidence="3">DUF4848 domain-containing protein</fullName>
    </recommendedName>
</protein>
<dbReference type="EMBL" id="QHKM01000005">
    <property type="protein sequence ID" value="RAK65163.1"/>
    <property type="molecule type" value="Genomic_DNA"/>
</dbReference>
<accession>A0A328BDH9</accession>
<evidence type="ECO:0000313" key="1">
    <source>
        <dbReference type="EMBL" id="RAK65163.1"/>
    </source>
</evidence>
<keyword evidence="2" id="KW-1185">Reference proteome</keyword>
<dbReference type="AlphaFoldDB" id="A0A328BDH9"/>
<sequence>MVLSCVAAGLSLASCEKEPAGEAAPQPKVSEEVVLRNGILVFKDRKTMREFNARLNAKGTAYADQWEQSLGFESMAHILNEVKAAETQLEVDFLRGKTAAQLTQLRQQPALHSALYTKWVNAGVLRAEKSPDGGETLDVNASHTHYTNVMNADGMVAFGDTLYQYRGNKIKVTTKGLGQAAALKAASASDAAQHITVKTSPFRYESQQGQQRTNEITYNGNQWRDAYNGSKQKAIIKVSLYSEILYDAHKQNFVDFWIEARCLKKNFWGNWVDESFGDGIWGIEATYSWTAQVNPFWYSTMTLNVPGYTPGNAYVYYVPDTHPGTIKMDYTTGAPQFGNQLFPNGTYTPYFDPSTGYNYYISQGIKIDNNSIFKCIPVNFRPEAVLYWAN</sequence>
<dbReference type="Proteomes" id="UP000248553">
    <property type="component" value="Unassembled WGS sequence"/>
</dbReference>
<evidence type="ECO:0008006" key="3">
    <source>
        <dbReference type="Google" id="ProtNLM"/>
    </source>
</evidence>
<evidence type="ECO:0000313" key="2">
    <source>
        <dbReference type="Proteomes" id="UP000248553"/>
    </source>
</evidence>
<name>A0A328BDH9_9BACT</name>
<proteinExistence type="predicted"/>
<gene>
    <name evidence="1" type="ORF">DLM85_16630</name>
</gene>
<comment type="caution">
    <text evidence="1">The sequence shown here is derived from an EMBL/GenBank/DDBJ whole genome shotgun (WGS) entry which is preliminary data.</text>
</comment>
<reference evidence="2" key="1">
    <citation type="submission" date="2018-05" db="EMBL/GenBank/DDBJ databases">
        <authorList>
            <person name="Nie L."/>
        </authorList>
    </citation>
    <scope>NUCLEOTIDE SEQUENCE [LARGE SCALE GENOMIC DNA]</scope>
    <source>
        <strain evidence="2">NL</strain>
    </source>
</reference>
<organism evidence="1 2">
    <name type="scientific">Hymenobacter edaphi</name>
    <dbReference type="NCBI Taxonomy" id="2211146"/>
    <lineage>
        <taxon>Bacteria</taxon>
        <taxon>Pseudomonadati</taxon>
        <taxon>Bacteroidota</taxon>
        <taxon>Cytophagia</taxon>
        <taxon>Cytophagales</taxon>
        <taxon>Hymenobacteraceae</taxon>
        <taxon>Hymenobacter</taxon>
    </lineage>
</organism>